<proteinExistence type="predicted"/>
<dbReference type="Pfam" id="PF01323">
    <property type="entry name" value="DSBA"/>
    <property type="match status" value="1"/>
</dbReference>
<evidence type="ECO:0000313" key="3">
    <source>
        <dbReference type="Proteomes" id="UP000254649"/>
    </source>
</evidence>
<sequence>MVNKTKIYYLFDPLCGWCYGASATLQKLNEIYPLTLTPTGLFYQSGRKMDADFARYAWGNDQRIEKLTGQSFSQAYLENVLQGQGEFNSANSLLALTAVQQIAPEKELAVLSALQTARYVDGLDNADFAVVEQVLHKLNFSQAVPLLSEQSTKVALEQRLQFGQQLANHCGVQGVPQLIVEKDERLHIVPSQLLYGDVQSLDSYLKQL</sequence>
<dbReference type="SUPFAM" id="SSF52833">
    <property type="entry name" value="Thioredoxin-like"/>
    <property type="match status" value="1"/>
</dbReference>
<dbReference type="OrthoDB" id="9813770at2"/>
<accession>A0A380TNH1</accession>
<dbReference type="AlphaFoldDB" id="A0A380TNH1"/>
<gene>
    <name evidence="2" type="ORF">NCTC10801_00166</name>
</gene>
<dbReference type="InterPro" id="IPR036249">
    <property type="entry name" value="Thioredoxin-like_sf"/>
</dbReference>
<keyword evidence="3" id="KW-1185">Reference proteome</keyword>
<reference evidence="2 3" key="1">
    <citation type="submission" date="2018-06" db="EMBL/GenBank/DDBJ databases">
        <authorList>
            <consortium name="Pathogen Informatics"/>
            <person name="Doyle S."/>
        </authorList>
    </citation>
    <scope>NUCLEOTIDE SEQUENCE [LARGE SCALE GENOMIC DNA]</scope>
    <source>
        <strain evidence="2 3">NCTC10801</strain>
    </source>
</reference>
<evidence type="ECO:0000313" key="2">
    <source>
        <dbReference type="EMBL" id="SUT87410.1"/>
    </source>
</evidence>
<organism evidence="2 3">
    <name type="scientific">[Actinobacillus] rossii</name>
    <dbReference type="NCBI Taxonomy" id="123820"/>
    <lineage>
        <taxon>Bacteria</taxon>
        <taxon>Pseudomonadati</taxon>
        <taxon>Pseudomonadota</taxon>
        <taxon>Gammaproteobacteria</taxon>
        <taxon>Pasteurellales</taxon>
        <taxon>Pasteurellaceae</taxon>
    </lineage>
</organism>
<dbReference type="GO" id="GO:0016491">
    <property type="term" value="F:oxidoreductase activity"/>
    <property type="evidence" value="ECO:0007669"/>
    <property type="project" value="InterPro"/>
</dbReference>
<dbReference type="EMBL" id="UFRQ01000003">
    <property type="protein sequence ID" value="SUT87410.1"/>
    <property type="molecule type" value="Genomic_DNA"/>
</dbReference>
<evidence type="ECO:0000259" key="1">
    <source>
        <dbReference type="Pfam" id="PF01323"/>
    </source>
</evidence>
<dbReference type="CDD" id="cd03025">
    <property type="entry name" value="DsbA_FrnE_like"/>
    <property type="match status" value="1"/>
</dbReference>
<name>A0A380TNH1_9PAST</name>
<dbReference type="Proteomes" id="UP000254649">
    <property type="component" value="Unassembled WGS sequence"/>
</dbReference>
<dbReference type="Gene3D" id="3.40.30.10">
    <property type="entry name" value="Glutaredoxin"/>
    <property type="match status" value="1"/>
</dbReference>
<feature type="domain" description="DSBA-like thioredoxin" evidence="1">
    <location>
        <begin position="11"/>
        <end position="183"/>
    </location>
</feature>
<protein>
    <submittedName>
        <fullName evidence="2">DSBA-like thioredoxin domain</fullName>
    </submittedName>
</protein>
<dbReference type="InterPro" id="IPR001853">
    <property type="entry name" value="DSBA-like_thioredoxin_dom"/>
</dbReference>